<dbReference type="Pfam" id="PF13520">
    <property type="entry name" value="AA_permease_2"/>
    <property type="match status" value="1"/>
</dbReference>
<feature type="transmembrane region" description="Helical" evidence="6">
    <location>
        <begin position="188"/>
        <end position="210"/>
    </location>
</feature>
<feature type="transmembrane region" description="Helical" evidence="6">
    <location>
        <begin position="472"/>
        <end position="491"/>
    </location>
</feature>
<name>A0AAD6UB46_9AGAR</name>
<keyword evidence="8" id="KW-1185">Reference proteome</keyword>
<evidence type="ECO:0000256" key="5">
    <source>
        <dbReference type="ARBA" id="ARBA00023136"/>
    </source>
</evidence>
<evidence type="ECO:0000256" key="2">
    <source>
        <dbReference type="ARBA" id="ARBA00022448"/>
    </source>
</evidence>
<feature type="transmembrane region" description="Helical" evidence="6">
    <location>
        <begin position="325"/>
        <end position="344"/>
    </location>
</feature>
<dbReference type="PANTHER" id="PTHR45649:SF6">
    <property type="entry name" value="GABA-SPECIFIC PERMEASE"/>
    <property type="match status" value="1"/>
</dbReference>
<comment type="caution">
    <text evidence="7">The sequence shown here is derived from an EMBL/GenBank/DDBJ whole genome shotgun (WGS) entry which is preliminary data.</text>
</comment>
<evidence type="ECO:0000256" key="6">
    <source>
        <dbReference type="SAM" id="Phobius"/>
    </source>
</evidence>
<dbReference type="GO" id="GO:0016020">
    <property type="term" value="C:membrane"/>
    <property type="evidence" value="ECO:0007669"/>
    <property type="project" value="UniProtKB-SubCell"/>
</dbReference>
<keyword evidence="2" id="KW-0813">Transport</keyword>
<evidence type="ECO:0000256" key="1">
    <source>
        <dbReference type="ARBA" id="ARBA00004141"/>
    </source>
</evidence>
<feature type="transmembrane region" description="Helical" evidence="6">
    <location>
        <begin position="40"/>
        <end position="62"/>
    </location>
</feature>
<evidence type="ECO:0000313" key="7">
    <source>
        <dbReference type="EMBL" id="KAJ7092335.1"/>
    </source>
</evidence>
<keyword evidence="3 6" id="KW-0812">Transmembrane</keyword>
<feature type="transmembrane region" description="Helical" evidence="6">
    <location>
        <begin position="163"/>
        <end position="182"/>
    </location>
</feature>
<evidence type="ECO:0000256" key="3">
    <source>
        <dbReference type="ARBA" id="ARBA00022692"/>
    </source>
</evidence>
<dbReference type="EMBL" id="JARJCN010000018">
    <property type="protein sequence ID" value="KAJ7092335.1"/>
    <property type="molecule type" value="Genomic_DNA"/>
</dbReference>
<dbReference type="PROSITE" id="PS00218">
    <property type="entry name" value="AMINO_ACID_PERMEASE_1"/>
    <property type="match status" value="1"/>
</dbReference>
<dbReference type="GO" id="GO:0006865">
    <property type="term" value="P:amino acid transport"/>
    <property type="evidence" value="ECO:0007669"/>
    <property type="project" value="InterPro"/>
</dbReference>
<reference evidence="7" key="1">
    <citation type="submission" date="2023-03" db="EMBL/GenBank/DDBJ databases">
        <title>Massive genome expansion in bonnet fungi (Mycena s.s.) driven by repeated elements and novel gene families across ecological guilds.</title>
        <authorList>
            <consortium name="Lawrence Berkeley National Laboratory"/>
            <person name="Harder C.B."/>
            <person name="Miyauchi S."/>
            <person name="Viragh M."/>
            <person name="Kuo A."/>
            <person name="Thoen E."/>
            <person name="Andreopoulos B."/>
            <person name="Lu D."/>
            <person name="Skrede I."/>
            <person name="Drula E."/>
            <person name="Henrissat B."/>
            <person name="Morin E."/>
            <person name="Kohler A."/>
            <person name="Barry K."/>
            <person name="LaButti K."/>
            <person name="Morin E."/>
            <person name="Salamov A."/>
            <person name="Lipzen A."/>
            <person name="Mereny Z."/>
            <person name="Hegedus B."/>
            <person name="Baldrian P."/>
            <person name="Stursova M."/>
            <person name="Weitz H."/>
            <person name="Taylor A."/>
            <person name="Grigoriev I.V."/>
            <person name="Nagy L.G."/>
            <person name="Martin F."/>
            <person name="Kauserud H."/>
        </authorList>
    </citation>
    <scope>NUCLEOTIDE SEQUENCE</scope>
    <source>
        <strain evidence="7">CBHHK173m</strain>
    </source>
</reference>
<feature type="transmembrane region" description="Helical" evidence="6">
    <location>
        <begin position="231"/>
        <end position="252"/>
    </location>
</feature>
<dbReference type="InterPro" id="IPR004840">
    <property type="entry name" value="Amino_acid_permease_CS"/>
</dbReference>
<dbReference type="Proteomes" id="UP001222325">
    <property type="component" value="Unassembled WGS sequence"/>
</dbReference>
<proteinExistence type="predicted"/>
<feature type="transmembrane region" description="Helical" evidence="6">
    <location>
        <begin position="436"/>
        <end position="460"/>
    </location>
</feature>
<dbReference type="InterPro" id="IPR002293">
    <property type="entry name" value="AA/rel_permease1"/>
</dbReference>
<dbReference type="Gene3D" id="1.20.1740.10">
    <property type="entry name" value="Amino acid/polyamine transporter I"/>
    <property type="match status" value="1"/>
</dbReference>
<gene>
    <name evidence="7" type="ORF">B0H15DRAFT_921984</name>
</gene>
<keyword evidence="5 6" id="KW-0472">Membrane</keyword>
<feature type="transmembrane region" description="Helical" evidence="6">
    <location>
        <begin position="378"/>
        <end position="396"/>
    </location>
</feature>
<evidence type="ECO:0000313" key="8">
    <source>
        <dbReference type="Proteomes" id="UP001222325"/>
    </source>
</evidence>
<evidence type="ECO:0000256" key="4">
    <source>
        <dbReference type="ARBA" id="ARBA00022989"/>
    </source>
</evidence>
<keyword evidence="4 6" id="KW-1133">Transmembrane helix</keyword>
<dbReference type="GO" id="GO:0022857">
    <property type="term" value="F:transmembrane transporter activity"/>
    <property type="evidence" value="ECO:0007669"/>
    <property type="project" value="InterPro"/>
</dbReference>
<dbReference type="PIRSF" id="PIRSF006060">
    <property type="entry name" value="AA_transporter"/>
    <property type="match status" value="1"/>
</dbReference>
<sequence>MSVSNHPTFDDETSITDDKTLLAGLGYKQELKREFTTVELFGFGFSISAIVPSIASVLYYSLPNGGPSAMVWGWGTSSVFIMLIALAMAELSSSAPTSGGLYYWTHKYASPRFRNVLCWLVGYTNTITYISGMAGVAWSSATAIMAAVSIGSDGRFVPTIHQTYGVFIAVLIFFGLMASAATRALARFQYAIIVLNIALILAIVIGLPAATPAELKNDAKYAFGNFENRKLTLWPSGYAFILSFLAPLVRGFDAGVHISEEARNAKVAVPWAIVYATGVGTTLGFAVQIALAFCMGKDTLDILSSPVQQPMATILLNSFGKKGMLAVWAFILLSLSNLTAPQLISSSRQIFAFSRDGALIFSRFLYNINSVTGTPVRCVWFSVTCAALLGLTSFAGPEATGAIFSLGVVGQYVANSIPISARYLGGQPFTPGPFHLGVFSKPVATIAVLWMWFMTVVLLFPTAPTPTAQTMNYAAVVLFGVLFLALGYYYVPRYGGVHWFRGPVANVKSDADAPVEKGDLDGLA</sequence>
<accession>A0AAD6UB46</accession>
<protein>
    <submittedName>
        <fullName evidence="7">Amino acid transporter</fullName>
    </submittedName>
</protein>
<dbReference type="AlphaFoldDB" id="A0AAD6UB46"/>
<organism evidence="7 8">
    <name type="scientific">Mycena belliarum</name>
    <dbReference type="NCBI Taxonomy" id="1033014"/>
    <lineage>
        <taxon>Eukaryota</taxon>
        <taxon>Fungi</taxon>
        <taxon>Dikarya</taxon>
        <taxon>Basidiomycota</taxon>
        <taxon>Agaricomycotina</taxon>
        <taxon>Agaricomycetes</taxon>
        <taxon>Agaricomycetidae</taxon>
        <taxon>Agaricales</taxon>
        <taxon>Marasmiineae</taxon>
        <taxon>Mycenaceae</taxon>
        <taxon>Mycena</taxon>
    </lineage>
</organism>
<feature type="transmembrane region" description="Helical" evidence="6">
    <location>
        <begin position="272"/>
        <end position="294"/>
    </location>
</feature>
<dbReference type="PANTHER" id="PTHR45649">
    <property type="entry name" value="AMINO-ACID PERMEASE BAT1"/>
    <property type="match status" value="1"/>
</dbReference>
<comment type="subcellular location">
    <subcellularLocation>
        <location evidence="1">Membrane</location>
        <topology evidence="1">Multi-pass membrane protein</topology>
    </subcellularLocation>
</comment>